<gene>
    <name evidence="2" type="ORF">EVAR_85360_1</name>
</gene>
<dbReference type="Proteomes" id="UP000299102">
    <property type="component" value="Unassembled WGS sequence"/>
</dbReference>
<reference evidence="2 3" key="1">
    <citation type="journal article" date="2019" name="Commun. Biol.">
        <title>The bagworm genome reveals a unique fibroin gene that provides high tensile strength.</title>
        <authorList>
            <person name="Kono N."/>
            <person name="Nakamura H."/>
            <person name="Ohtoshi R."/>
            <person name="Tomita M."/>
            <person name="Numata K."/>
            <person name="Arakawa K."/>
        </authorList>
    </citation>
    <scope>NUCLEOTIDE SEQUENCE [LARGE SCALE GENOMIC DNA]</scope>
</reference>
<sequence>MYSLRKHPAAHGMRSSCRREISSVNRGTDGEDGAASPSIGRDEGPAPSFCSARPARQSLGCPQRGGGGRLHTCVHRLTKLAVVLSPSSFNALCS</sequence>
<evidence type="ECO:0000313" key="3">
    <source>
        <dbReference type="Proteomes" id="UP000299102"/>
    </source>
</evidence>
<evidence type="ECO:0000256" key="1">
    <source>
        <dbReference type="SAM" id="MobiDB-lite"/>
    </source>
</evidence>
<accession>A0A4C1WVB8</accession>
<evidence type="ECO:0000313" key="2">
    <source>
        <dbReference type="EMBL" id="GBP54057.1"/>
    </source>
</evidence>
<comment type="caution">
    <text evidence="2">The sequence shown here is derived from an EMBL/GenBank/DDBJ whole genome shotgun (WGS) entry which is preliminary data.</text>
</comment>
<keyword evidence="3" id="KW-1185">Reference proteome</keyword>
<organism evidence="2 3">
    <name type="scientific">Eumeta variegata</name>
    <name type="common">Bagworm moth</name>
    <name type="synonym">Eumeta japonica</name>
    <dbReference type="NCBI Taxonomy" id="151549"/>
    <lineage>
        <taxon>Eukaryota</taxon>
        <taxon>Metazoa</taxon>
        <taxon>Ecdysozoa</taxon>
        <taxon>Arthropoda</taxon>
        <taxon>Hexapoda</taxon>
        <taxon>Insecta</taxon>
        <taxon>Pterygota</taxon>
        <taxon>Neoptera</taxon>
        <taxon>Endopterygota</taxon>
        <taxon>Lepidoptera</taxon>
        <taxon>Glossata</taxon>
        <taxon>Ditrysia</taxon>
        <taxon>Tineoidea</taxon>
        <taxon>Psychidae</taxon>
        <taxon>Oiketicinae</taxon>
        <taxon>Eumeta</taxon>
    </lineage>
</organism>
<name>A0A4C1WVB8_EUMVA</name>
<proteinExistence type="predicted"/>
<dbReference type="EMBL" id="BGZK01000638">
    <property type="protein sequence ID" value="GBP54057.1"/>
    <property type="molecule type" value="Genomic_DNA"/>
</dbReference>
<protein>
    <submittedName>
        <fullName evidence="2">Uncharacterized protein</fullName>
    </submittedName>
</protein>
<feature type="region of interest" description="Disordered" evidence="1">
    <location>
        <begin position="1"/>
        <end position="49"/>
    </location>
</feature>
<dbReference type="AlphaFoldDB" id="A0A4C1WVB8"/>